<evidence type="ECO:0000313" key="3">
    <source>
        <dbReference type="EMBL" id="KAK5054521.1"/>
    </source>
</evidence>
<dbReference type="PANTHER" id="PTHR47425">
    <property type="entry name" value="FARB-RELATED"/>
    <property type="match status" value="1"/>
</dbReference>
<proteinExistence type="predicted"/>
<dbReference type="GO" id="GO:0006351">
    <property type="term" value="P:DNA-templated transcription"/>
    <property type="evidence" value="ECO:0007669"/>
    <property type="project" value="InterPro"/>
</dbReference>
<gene>
    <name evidence="3" type="ORF">LTR84_001412</name>
</gene>
<dbReference type="CDD" id="cd12148">
    <property type="entry name" value="fungal_TF_MHR"/>
    <property type="match status" value="1"/>
</dbReference>
<dbReference type="GO" id="GO:0003677">
    <property type="term" value="F:DNA binding"/>
    <property type="evidence" value="ECO:0007669"/>
    <property type="project" value="InterPro"/>
</dbReference>
<evidence type="ECO:0000259" key="2">
    <source>
        <dbReference type="Pfam" id="PF04082"/>
    </source>
</evidence>
<sequence>MDVVDLTDVTAPTSYPPAIDVDHFGTQEEQASLPAHRPETVVQGSLASASPQGGSDALLKEGATHFTLPDFLEPIPTSLLPEDLGYLHKKGCFDIPAPKFRDALFRSYAEFFHPYMPLLDLGRFLKVVTSQVPQNSRVSLLLFQAIMFAGSAHVDIKPLRMLGFLTRKAARRALYLKTKTLYDLDYEKDRLCVIRVLIIMSHWYETPDDQKDACHWLQIAISLSRRAGLDQDPANMPIPEAERRIRRRIWWSCVNRDPLCALGLKSRLSLHPRDHDVPDLRVDDFELGDVPPDGFERVGMAWPPGKRRLLCLGSVWQTQLHKHLSDILGEQYKLGDYRSASQKADSKSTKMILLPVANEATRLNLEKLETRLQSWYSSLPSELQTAAVGSEIPDSGFESFVVFRTALHMLYHTCRITLHRPWVRSPQNIEPTNGSETEGDLRGTLQASVRRSAQAITNLAMELHQIDLVRHLPQTGISALVAAVVSHISDMLASSDDVQRAGLKGFEQCSHLLNELRENYYSADFSADFVKLLAQARKLTDKSKLAETSLNFVGEVLDNQVSAQSGFAALHMEPQSTDPEFTAPPVLRPLPEALFPEGINLSSHEANNQNSQWSLIGEFDSTVDAHQAIIPSEFTEDWDSYRNFRDETVRLLGDIYEDFLPGQFGTLPEIDALSG</sequence>
<accession>A0AAV9NG89</accession>
<dbReference type="RefSeq" id="XP_064707294.1">
    <property type="nucleotide sequence ID" value="XM_064845036.1"/>
</dbReference>
<dbReference type="PANTHER" id="PTHR47425:SF2">
    <property type="entry name" value="FARB-RELATED"/>
    <property type="match status" value="1"/>
</dbReference>
<comment type="caution">
    <text evidence="3">The sequence shown here is derived from an EMBL/GenBank/DDBJ whole genome shotgun (WGS) entry which is preliminary data.</text>
</comment>
<name>A0AAV9NG89_9EURO</name>
<dbReference type="EMBL" id="JAVRRD010000010">
    <property type="protein sequence ID" value="KAK5054521.1"/>
    <property type="molecule type" value="Genomic_DNA"/>
</dbReference>
<reference evidence="3 4" key="1">
    <citation type="submission" date="2023-08" db="EMBL/GenBank/DDBJ databases">
        <title>Black Yeasts Isolated from many extreme environments.</title>
        <authorList>
            <person name="Coleine C."/>
            <person name="Stajich J.E."/>
            <person name="Selbmann L."/>
        </authorList>
    </citation>
    <scope>NUCLEOTIDE SEQUENCE [LARGE SCALE GENOMIC DNA]</scope>
    <source>
        <strain evidence="3 4">CCFEE 5792</strain>
    </source>
</reference>
<evidence type="ECO:0000256" key="1">
    <source>
        <dbReference type="ARBA" id="ARBA00023242"/>
    </source>
</evidence>
<protein>
    <recommendedName>
        <fullName evidence="2">Xylanolytic transcriptional activator regulatory domain-containing protein</fullName>
    </recommendedName>
</protein>
<dbReference type="InterPro" id="IPR052761">
    <property type="entry name" value="Fungal_Detox/Toxin_TFs"/>
</dbReference>
<dbReference type="AlphaFoldDB" id="A0AAV9NG89"/>
<keyword evidence="1" id="KW-0539">Nucleus</keyword>
<dbReference type="InterPro" id="IPR007219">
    <property type="entry name" value="XnlR_reg_dom"/>
</dbReference>
<dbReference type="Proteomes" id="UP001358417">
    <property type="component" value="Unassembled WGS sequence"/>
</dbReference>
<feature type="domain" description="Xylanolytic transcriptional activator regulatory" evidence="2">
    <location>
        <begin position="107"/>
        <end position="299"/>
    </location>
</feature>
<dbReference type="Pfam" id="PF04082">
    <property type="entry name" value="Fungal_trans"/>
    <property type="match status" value="1"/>
</dbReference>
<dbReference type="GeneID" id="89969632"/>
<organism evidence="3 4">
    <name type="scientific">Exophiala bonariae</name>
    <dbReference type="NCBI Taxonomy" id="1690606"/>
    <lineage>
        <taxon>Eukaryota</taxon>
        <taxon>Fungi</taxon>
        <taxon>Dikarya</taxon>
        <taxon>Ascomycota</taxon>
        <taxon>Pezizomycotina</taxon>
        <taxon>Eurotiomycetes</taxon>
        <taxon>Chaetothyriomycetidae</taxon>
        <taxon>Chaetothyriales</taxon>
        <taxon>Herpotrichiellaceae</taxon>
        <taxon>Exophiala</taxon>
    </lineage>
</organism>
<keyword evidence="4" id="KW-1185">Reference proteome</keyword>
<dbReference type="GO" id="GO:0008270">
    <property type="term" value="F:zinc ion binding"/>
    <property type="evidence" value="ECO:0007669"/>
    <property type="project" value="InterPro"/>
</dbReference>
<evidence type="ECO:0000313" key="4">
    <source>
        <dbReference type="Proteomes" id="UP001358417"/>
    </source>
</evidence>